<evidence type="ECO:0000313" key="3">
    <source>
        <dbReference type="EMBL" id="MST80916.1"/>
    </source>
</evidence>
<protein>
    <submittedName>
        <fullName evidence="3">GTP pyrophosphokinase family protein</fullName>
    </submittedName>
</protein>
<accession>A0A7X2P6U1</accession>
<dbReference type="PANTHER" id="PTHR47837">
    <property type="entry name" value="GTP PYROPHOSPHOKINASE YJBM"/>
    <property type="match status" value="1"/>
</dbReference>
<dbReference type="GO" id="GO:0016301">
    <property type="term" value="F:kinase activity"/>
    <property type="evidence" value="ECO:0007669"/>
    <property type="project" value="UniProtKB-KW"/>
</dbReference>
<dbReference type="AlphaFoldDB" id="A0A7X2P6U1"/>
<dbReference type="SMART" id="SM00954">
    <property type="entry name" value="RelA_SpoT"/>
    <property type="match status" value="1"/>
</dbReference>
<dbReference type="EMBL" id="VUMV01000001">
    <property type="protein sequence ID" value="MST80916.1"/>
    <property type="molecule type" value="Genomic_DNA"/>
</dbReference>
<dbReference type="UniPathway" id="UPA00908">
    <property type="reaction ID" value="UER00884"/>
</dbReference>
<reference evidence="3 4" key="1">
    <citation type="submission" date="2019-08" db="EMBL/GenBank/DDBJ databases">
        <title>In-depth cultivation of the pig gut microbiome towards novel bacterial diversity and tailored functional studies.</title>
        <authorList>
            <person name="Wylensek D."/>
            <person name="Hitch T.C.A."/>
            <person name="Clavel T."/>
        </authorList>
    </citation>
    <scope>NUCLEOTIDE SEQUENCE [LARGE SCALE GENOMIC DNA]</scope>
    <source>
        <strain evidence="3 4">Oil+RF-744-WCA-WT-13</strain>
    </source>
</reference>
<feature type="domain" description="RelA/SpoT" evidence="2">
    <location>
        <begin position="45"/>
        <end position="166"/>
    </location>
</feature>
<dbReference type="InterPro" id="IPR007685">
    <property type="entry name" value="RelA_SpoT"/>
</dbReference>
<proteinExistence type="predicted"/>
<dbReference type="Gene3D" id="3.30.460.10">
    <property type="entry name" value="Beta Polymerase, domain 2"/>
    <property type="match status" value="1"/>
</dbReference>
<gene>
    <name evidence="3" type="ORF">FYJ60_01000</name>
</gene>
<dbReference type="InterPro" id="IPR043519">
    <property type="entry name" value="NT_sf"/>
</dbReference>
<evidence type="ECO:0000259" key="2">
    <source>
        <dbReference type="SMART" id="SM00954"/>
    </source>
</evidence>
<evidence type="ECO:0000313" key="4">
    <source>
        <dbReference type="Proteomes" id="UP000466864"/>
    </source>
</evidence>
<dbReference type="RefSeq" id="WP_154456728.1">
    <property type="nucleotide sequence ID" value="NZ_VUMV01000001.1"/>
</dbReference>
<dbReference type="SUPFAM" id="SSF81301">
    <property type="entry name" value="Nucleotidyltransferase"/>
    <property type="match status" value="1"/>
</dbReference>
<comment type="pathway">
    <text evidence="1">Purine metabolism; ppGpp biosynthesis; ppGpp from GTP: step 1/2.</text>
</comment>
<keyword evidence="3" id="KW-0808">Transferase</keyword>
<dbReference type="GO" id="GO:0015970">
    <property type="term" value="P:guanosine tetraphosphate biosynthetic process"/>
    <property type="evidence" value="ECO:0007669"/>
    <property type="project" value="UniProtKB-UniPathway"/>
</dbReference>
<evidence type="ECO:0000256" key="1">
    <source>
        <dbReference type="ARBA" id="ARBA00004976"/>
    </source>
</evidence>
<dbReference type="Pfam" id="PF04607">
    <property type="entry name" value="RelA_SpoT"/>
    <property type="match status" value="1"/>
</dbReference>
<dbReference type="InterPro" id="IPR052366">
    <property type="entry name" value="GTP_Pyrophosphokinase"/>
</dbReference>
<keyword evidence="4" id="KW-1185">Reference proteome</keyword>
<organism evidence="3 4">
    <name type="scientific">Bilifractor porci</name>
    <dbReference type="NCBI Taxonomy" id="2606636"/>
    <lineage>
        <taxon>Bacteria</taxon>
        <taxon>Bacillati</taxon>
        <taxon>Bacillota</taxon>
        <taxon>Clostridia</taxon>
        <taxon>Lachnospirales</taxon>
        <taxon>Lachnospiraceae</taxon>
        <taxon>Bilifractor</taxon>
    </lineage>
</organism>
<dbReference type="CDD" id="cd05399">
    <property type="entry name" value="NT_Rel-Spo_like"/>
    <property type="match status" value="1"/>
</dbReference>
<dbReference type="Proteomes" id="UP000466864">
    <property type="component" value="Unassembled WGS sequence"/>
</dbReference>
<keyword evidence="3" id="KW-0418">Kinase</keyword>
<comment type="caution">
    <text evidence="3">The sequence shown here is derived from an EMBL/GenBank/DDBJ whole genome shotgun (WGS) entry which is preliminary data.</text>
</comment>
<name>A0A7X2P6U1_9FIRM</name>
<dbReference type="Gene3D" id="1.10.287.860">
    <property type="entry name" value="Nucleotidyltransferase"/>
    <property type="match status" value="1"/>
</dbReference>
<sequence length="277" mass="32518">MDIVQWHRLLYPYEQAVDELMLKFNYMKKEYQVLGRYCPIEHVIGRVKSITSILDKLQRKNVPLERVEQEIEDIAGIRIICQFVEDISRIADVISKRSDIEVVEIKDYIRNKKQSGYRSFHMVVKYVVNSLDGPRTVNVEIQIRTMAMDFWATIEHSLQYKYKGEIPEHADVRLSNAANAVSALDKVMSSVREDVMDAQLSSQIRNQMVKDIAVTIERLYRITPKREVEKIQDEFYQIYQTGNLDLLTRFYEQIQLIAETYKAQVNERGEGLKKTDD</sequence>
<dbReference type="PANTHER" id="PTHR47837:SF2">
    <property type="entry name" value="GTP PYROPHOSPHOKINASE YWAC"/>
    <property type="match status" value="1"/>
</dbReference>